<dbReference type="RefSeq" id="WP_405336831.1">
    <property type="nucleotide sequence ID" value="NZ_JBANFI010000001.1"/>
</dbReference>
<proteinExistence type="predicted"/>
<accession>A0ABW8PVS6</accession>
<feature type="transmembrane region" description="Helical" evidence="1">
    <location>
        <begin position="12"/>
        <end position="32"/>
    </location>
</feature>
<dbReference type="InterPro" id="IPR008407">
    <property type="entry name" value="Brnchd-chn_aa_trnsp_AzlD"/>
</dbReference>
<keyword evidence="1" id="KW-0472">Membrane</keyword>
<keyword evidence="1" id="KW-1133">Transmembrane helix</keyword>
<feature type="transmembrane region" description="Helical" evidence="1">
    <location>
        <begin position="44"/>
        <end position="62"/>
    </location>
</feature>
<keyword evidence="3" id="KW-1185">Reference proteome</keyword>
<dbReference type="Pfam" id="PF05437">
    <property type="entry name" value="AzlD"/>
    <property type="match status" value="1"/>
</dbReference>
<name>A0ABW8PVS6_9GAMM</name>
<dbReference type="Proteomes" id="UP001621714">
    <property type="component" value="Unassembled WGS sequence"/>
</dbReference>
<dbReference type="EMBL" id="JBANFI010000001">
    <property type="protein sequence ID" value="MFK7159896.1"/>
    <property type="molecule type" value="Genomic_DNA"/>
</dbReference>
<feature type="transmembrane region" description="Helical" evidence="1">
    <location>
        <begin position="82"/>
        <end position="103"/>
    </location>
</feature>
<sequence>MTSLPSFTQSLLAIGLMAGVTLVTRFGGLWIMHWVPLHPRVEGFIQGMSGSVLIALILPMAIEGDTAARLALLLTAAVMLLWRRPLVAIAAGLLLTATWRALVGLP</sequence>
<comment type="caution">
    <text evidence="2">The sequence shown here is derived from an EMBL/GenBank/DDBJ whole genome shotgun (WGS) entry which is preliminary data.</text>
</comment>
<evidence type="ECO:0000313" key="2">
    <source>
        <dbReference type="EMBL" id="MFK7159896.1"/>
    </source>
</evidence>
<evidence type="ECO:0000256" key="1">
    <source>
        <dbReference type="SAM" id="Phobius"/>
    </source>
</evidence>
<evidence type="ECO:0000313" key="3">
    <source>
        <dbReference type="Proteomes" id="UP001621714"/>
    </source>
</evidence>
<reference evidence="2 3" key="1">
    <citation type="submission" date="2024-02" db="EMBL/GenBank/DDBJ databases">
        <title>Marinospirillum sp. MEB 164 isolated from Lonar lake sediment.</title>
        <authorList>
            <person name="Joshi A."/>
            <person name="Thite S."/>
        </authorList>
    </citation>
    <scope>NUCLEOTIDE SEQUENCE [LARGE SCALE GENOMIC DNA]</scope>
    <source>
        <strain evidence="2 3">MEB164</strain>
    </source>
</reference>
<gene>
    <name evidence="2" type="ORF">V6U78_02435</name>
</gene>
<keyword evidence="1" id="KW-0812">Transmembrane</keyword>
<organism evidence="2 3">
    <name type="scientific">Marinospirillum alkalitolerans</name>
    <dbReference type="NCBI Taxonomy" id="3123374"/>
    <lineage>
        <taxon>Bacteria</taxon>
        <taxon>Pseudomonadati</taxon>
        <taxon>Pseudomonadota</taxon>
        <taxon>Gammaproteobacteria</taxon>
        <taxon>Oceanospirillales</taxon>
        <taxon>Oceanospirillaceae</taxon>
        <taxon>Marinospirillum</taxon>
    </lineage>
</organism>
<protein>
    <submittedName>
        <fullName evidence="2">AzlD domain-containing protein</fullName>
    </submittedName>
</protein>